<accession>A0A0L0DT63</accession>
<dbReference type="STRING" id="461836.A0A0L0DT63"/>
<dbReference type="EMBL" id="GL349438">
    <property type="protein sequence ID" value="KNC54623.1"/>
    <property type="molecule type" value="Genomic_DNA"/>
</dbReference>
<keyword evidence="7" id="KW-1185">Reference proteome</keyword>
<keyword evidence="2 4" id="KW-0689">Ribosomal protein</keyword>
<evidence type="ECO:0000313" key="7">
    <source>
        <dbReference type="Proteomes" id="UP000054408"/>
    </source>
</evidence>
<gene>
    <name evidence="6" type="ORF">AMSG_01477</name>
</gene>
<dbReference type="InterPro" id="IPR000892">
    <property type="entry name" value="Ribosomal_eS26"/>
</dbReference>
<dbReference type="GO" id="GO:0003735">
    <property type="term" value="F:structural constituent of ribosome"/>
    <property type="evidence" value="ECO:0007669"/>
    <property type="project" value="InterPro"/>
</dbReference>
<dbReference type="OrthoDB" id="10262653at2759"/>
<dbReference type="OMA" id="ACAIENY"/>
<dbReference type="GeneID" id="25561226"/>
<dbReference type="InterPro" id="IPR038551">
    <property type="entry name" value="Ribosomal_eS26_sf"/>
</dbReference>
<evidence type="ECO:0000256" key="3">
    <source>
        <dbReference type="ARBA" id="ARBA00023274"/>
    </source>
</evidence>
<proteinExistence type="inferred from homology"/>
<keyword evidence="3 4" id="KW-0687">Ribonucleoprotein</keyword>
<protein>
    <recommendedName>
        <fullName evidence="4">40S ribosomal protein S26</fullName>
    </recommendedName>
</protein>
<sequence length="159" mass="17563">MTVKRRNHGKNRKGRGSVPFVRCTNCSRAVPKDKCVRRMLVRNMIESAGQRDIIEASVYDVFVIPKMYIKLTYCISCALHARVVRARPAKDRKNREPPRRPRRRRDDDNKKKPYGTQNNEAAESAIAAALAAKAAAATATEGAAEAVTETAAAEAPVEA</sequence>
<dbReference type="GO" id="GO:0006412">
    <property type="term" value="P:translation"/>
    <property type="evidence" value="ECO:0007669"/>
    <property type="project" value="InterPro"/>
</dbReference>
<organism evidence="6 7">
    <name type="scientific">Thecamonas trahens ATCC 50062</name>
    <dbReference type="NCBI Taxonomy" id="461836"/>
    <lineage>
        <taxon>Eukaryota</taxon>
        <taxon>Apusozoa</taxon>
        <taxon>Apusomonadida</taxon>
        <taxon>Apusomonadidae</taxon>
        <taxon>Thecamonas</taxon>
    </lineage>
</organism>
<evidence type="ECO:0000313" key="6">
    <source>
        <dbReference type="EMBL" id="KNC54623.1"/>
    </source>
</evidence>
<dbReference type="Gene3D" id="3.30.1740.20">
    <property type="entry name" value="Ribosomal protein S26e"/>
    <property type="match status" value="1"/>
</dbReference>
<dbReference type="PANTHER" id="PTHR12538:SF0">
    <property type="entry name" value="40S RIBOSOMAL PROTEIN S26"/>
    <property type="match status" value="1"/>
</dbReference>
<evidence type="ECO:0000256" key="4">
    <source>
        <dbReference type="RuleBase" id="RU363128"/>
    </source>
</evidence>
<evidence type="ECO:0000256" key="2">
    <source>
        <dbReference type="ARBA" id="ARBA00022980"/>
    </source>
</evidence>
<dbReference type="RefSeq" id="XP_013761530.1">
    <property type="nucleotide sequence ID" value="XM_013906076.1"/>
</dbReference>
<dbReference type="Proteomes" id="UP000054408">
    <property type="component" value="Unassembled WGS sequence"/>
</dbReference>
<dbReference type="eggNOG" id="KOG1768">
    <property type="taxonomic scope" value="Eukaryota"/>
</dbReference>
<evidence type="ECO:0000256" key="5">
    <source>
        <dbReference type="SAM" id="MobiDB-lite"/>
    </source>
</evidence>
<evidence type="ECO:0000256" key="1">
    <source>
        <dbReference type="ARBA" id="ARBA00008596"/>
    </source>
</evidence>
<feature type="region of interest" description="Disordered" evidence="5">
    <location>
        <begin position="86"/>
        <end position="120"/>
    </location>
</feature>
<dbReference type="Pfam" id="PF01283">
    <property type="entry name" value="Ribosomal_S26e"/>
    <property type="match status" value="1"/>
</dbReference>
<name>A0A0L0DT63_THETB</name>
<dbReference type="GO" id="GO:0022627">
    <property type="term" value="C:cytosolic small ribosomal subunit"/>
    <property type="evidence" value="ECO:0007669"/>
    <property type="project" value="TreeGrafter"/>
</dbReference>
<feature type="compositionally biased region" description="Basic and acidic residues" evidence="5">
    <location>
        <begin position="88"/>
        <end position="111"/>
    </location>
</feature>
<reference evidence="6 7" key="1">
    <citation type="submission" date="2010-05" db="EMBL/GenBank/DDBJ databases">
        <title>The Genome Sequence of Thecamonas trahens ATCC 50062.</title>
        <authorList>
            <consortium name="The Broad Institute Genome Sequencing Platform"/>
            <person name="Russ C."/>
            <person name="Cuomo C."/>
            <person name="Shea T."/>
            <person name="Young S.K."/>
            <person name="Zeng Q."/>
            <person name="Koehrsen M."/>
            <person name="Haas B."/>
            <person name="Borodovsky M."/>
            <person name="Guigo R."/>
            <person name="Alvarado L."/>
            <person name="Berlin A."/>
            <person name="Bochicchio J."/>
            <person name="Borenstein D."/>
            <person name="Chapman S."/>
            <person name="Chen Z."/>
            <person name="Freedman E."/>
            <person name="Gellesch M."/>
            <person name="Goldberg J."/>
            <person name="Griggs A."/>
            <person name="Gujja S."/>
            <person name="Heilman E."/>
            <person name="Heiman D."/>
            <person name="Hepburn T."/>
            <person name="Howarth C."/>
            <person name="Jen D."/>
            <person name="Larson L."/>
            <person name="Mehta T."/>
            <person name="Park D."/>
            <person name="Pearson M."/>
            <person name="Roberts A."/>
            <person name="Saif S."/>
            <person name="Shenoy N."/>
            <person name="Sisk P."/>
            <person name="Stolte C."/>
            <person name="Sykes S."/>
            <person name="Thomson T."/>
            <person name="Walk T."/>
            <person name="White J."/>
            <person name="Yandava C."/>
            <person name="Burger G."/>
            <person name="Gray M.W."/>
            <person name="Holland P.W.H."/>
            <person name="King N."/>
            <person name="Lang F.B.F."/>
            <person name="Roger A.J."/>
            <person name="Ruiz-Trillo I."/>
            <person name="Lander E."/>
            <person name="Nusbaum C."/>
        </authorList>
    </citation>
    <scope>NUCLEOTIDE SEQUENCE [LARGE SCALE GENOMIC DNA]</scope>
    <source>
        <strain evidence="6 7">ATCC 50062</strain>
    </source>
</reference>
<dbReference type="PANTHER" id="PTHR12538">
    <property type="entry name" value="40S RIBOSOMAL PROTEIN S26"/>
    <property type="match status" value="1"/>
</dbReference>
<comment type="similarity">
    <text evidence="1 4">Belongs to the eukaryotic ribosomal protein eS26 family.</text>
</comment>
<dbReference type="GO" id="GO:0003729">
    <property type="term" value="F:mRNA binding"/>
    <property type="evidence" value="ECO:0007669"/>
    <property type="project" value="TreeGrafter"/>
</dbReference>
<dbReference type="AlphaFoldDB" id="A0A0L0DT63"/>